<gene>
    <name evidence="2" type="ORF">OBE_10856</name>
</gene>
<feature type="transmembrane region" description="Helical" evidence="1">
    <location>
        <begin position="16"/>
        <end position="33"/>
    </location>
</feature>
<keyword evidence="1" id="KW-0812">Transmembrane</keyword>
<proteinExistence type="predicted"/>
<comment type="caution">
    <text evidence="2">The sequence shown here is derived from an EMBL/GenBank/DDBJ whole genome shotgun (WGS) entry which is preliminary data.</text>
</comment>
<name>K1SSI5_9ZZZZ</name>
<evidence type="ECO:0000313" key="2">
    <source>
        <dbReference type="EMBL" id="EKC56840.1"/>
    </source>
</evidence>
<organism evidence="2">
    <name type="scientific">human gut metagenome</name>
    <dbReference type="NCBI Taxonomy" id="408170"/>
    <lineage>
        <taxon>unclassified sequences</taxon>
        <taxon>metagenomes</taxon>
        <taxon>organismal metagenomes</taxon>
    </lineage>
</organism>
<dbReference type="AlphaFoldDB" id="K1SSI5"/>
<keyword evidence="1" id="KW-1133">Transmembrane helix</keyword>
<reference evidence="2" key="1">
    <citation type="journal article" date="2013" name="Environ. Microbiol.">
        <title>Microbiota from the distal guts of lean and obese adolescents exhibit partial functional redundancy besides clear differences in community structure.</title>
        <authorList>
            <person name="Ferrer M."/>
            <person name="Ruiz A."/>
            <person name="Lanza F."/>
            <person name="Haange S.B."/>
            <person name="Oberbach A."/>
            <person name="Till H."/>
            <person name="Bargiela R."/>
            <person name="Campoy C."/>
            <person name="Segura M.T."/>
            <person name="Richter M."/>
            <person name="von Bergen M."/>
            <person name="Seifert J."/>
            <person name="Suarez A."/>
        </authorList>
    </citation>
    <scope>NUCLEOTIDE SEQUENCE</scope>
</reference>
<dbReference type="EMBL" id="AJWZ01007461">
    <property type="protein sequence ID" value="EKC56840.1"/>
    <property type="molecule type" value="Genomic_DNA"/>
</dbReference>
<evidence type="ECO:0000256" key="1">
    <source>
        <dbReference type="SAM" id="Phobius"/>
    </source>
</evidence>
<sequence>ENNIEFRYKTPGLKEGALITLCGILFLGLYLFLTRKSARSNGFSHYYDYDYQETLTQKEIYENNIINYYPANDKEE</sequence>
<protein>
    <submittedName>
        <fullName evidence="2">Uncharacterized protein</fullName>
    </submittedName>
</protein>
<keyword evidence="1" id="KW-0472">Membrane</keyword>
<accession>K1SSI5</accession>
<feature type="non-terminal residue" evidence="2">
    <location>
        <position position="1"/>
    </location>
</feature>